<feature type="domain" description="NADP-dependent oxidoreductase" evidence="2">
    <location>
        <begin position="44"/>
        <end position="366"/>
    </location>
</feature>
<organism evidence="3 4">
    <name type="scientific">Somion occarium</name>
    <dbReference type="NCBI Taxonomy" id="3059160"/>
    <lineage>
        <taxon>Eukaryota</taxon>
        <taxon>Fungi</taxon>
        <taxon>Dikarya</taxon>
        <taxon>Basidiomycota</taxon>
        <taxon>Agaricomycotina</taxon>
        <taxon>Agaricomycetes</taxon>
        <taxon>Polyporales</taxon>
        <taxon>Cerrenaceae</taxon>
        <taxon>Somion</taxon>
    </lineage>
</organism>
<dbReference type="Pfam" id="PF00248">
    <property type="entry name" value="Aldo_ket_red"/>
    <property type="match status" value="1"/>
</dbReference>
<evidence type="ECO:0000313" key="4">
    <source>
        <dbReference type="Proteomes" id="UP001497453"/>
    </source>
</evidence>
<protein>
    <recommendedName>
        <fullName evidence="2">NADP-dependent oxidoreductase domain-containing protein</fullName>
    </recommendedName>
</protein>
<keyword evidence="4" id="KW-1185">Reference proteome</keyword>
<dbReference type="Gene3D" id="3.20.20.100">
    <property type="entry name" value="NADP-dependent oxidoreductase domain"/>
    <property type="match status" value="1"/>
</dbReference>
<reference evidence="4" key="1">
    <citation type="submission" date="2024-04" db="EMBL/GenBank/DDBJ databases">
        <authorList>
            <person name="Shaw F."/>
            <person name="Minotto A."/>
        </authorList>
    </citation>
    <scope>NUCLEOTIDE SEQUENCE [LARGE SCALE GENOMIC DNA]</scope>
</reference>
<dbReference type="Proteomes" id="UP001497453">
    <property type="component" value="Chromosome 2"/>
</dbReference>
<dbReference type="InterPro" id="IPR036812">
    <property type="entry name" value="NAD(P)_OxRdtase_dom_sf"/>
</dbReference>
<accession>A0ABP1D2D2</accession>
<evidence type="ECO:0000313" key="3">
    <source>
        <dbReference type="EMBL" id="CAL1702060.1"/>
    </source>
</evidence>
<dbReference type="InterPro" id="IPR020471">
    <property type="entry name" value="AKR"/>
</dbReference>
<feature type="region of interest" description="Disordered" evidence="1">
    <location>
        <begin position="1"/>
        <end position="30"/>
    </location>
</feature>
<gene>
    <name evidence="3" type="ORF">GFSPODELE1_LOCUS3860</name>
</gene>
<dbReference type="PANTHER" id="PTHR42686:SF1">
    <property type="entry name" value="GH17980P-RELATED"/>
    <property type="match status" value="1"/>
</dbReference>
<proteinExistence type="predicted"/>
<dbReference type="EMBL" id="OZ037945">
    <property type="protein sequence ID" value="CAL1702060.1"/>
    <property type="molecule type" value="Genomic_DNA"/>
</dbReference>
<name>A0ABP1D2D2_9APHY</name>
<sequence length="397" mass="44165">MVVALDSPQPVYTLPPLDDIPDTEEDKPRPGLAVKETGLLHLPEIIFGAASFSYQYNGDDHLTSTTPIRTVRLALRYGIKAFDTSAFYGPSEIVLGTALKTLEPEFPRSSYRLMTKCGRFGPTAAHFDYSPQTIRASVRRSLERLHTNYLDTVYLHDVEFVCSHVQPRSSGNHMLALSSEKSEYGLLEGQEAKVWGPGDQIILDAIAELRKMKEEGIVKHVGITGYPLPVLLRIALLIFHTPPFEPLDVLLSYSHLNLQNDTFTTFLPHFRDRARVSQFVTASPINMGLLTPSPPQWHPAPPIVRDAARKAHETCLEESWPGGGLPNVALGFAYRKAHEQDLPTVVGLSNPGEVHDNVKIWRELVQGSAETLKDGMVVEDRILSAFQEVQGWSWASP</sequence>
<evidence type="ECO:0000256" key="1">
    <source>
        <dbReference type="SAM" id="MobiDB-lite"/>
    </source>
</evidence>
<dbReference type="InterPro" id="IPR023210">
    <property type="entry name" value="NADP_OxRdtase_dom"/>
</dbReference>
<dbReference type="PANTHER" id="PTHR42686">
    <property type="entry name" value="GH17980P-RELATED"/>
    <property type="match status" value="1"/>
</dbReference>
<dbReference type="SUPFAM" id="SSF51430">
    <property type="entry name" value="NAD(P)-linked oxidoreductase"/>
    <property type="match status" value="1"/>
</dbReference>
<evidence type="ECO:0000259" key="2">
    <source>
        <dbReference type="Pfam" id="PF00248"/>
    </source>
</evidence>